<evidence type="ECO:0000256" key="4">
    <source>
        <dbReference type="ARBA" id="ARBA00022927"/>
    </source>
</evidence>
<protein>
    <recommendedName>
        <fullName evidence="8">Mitochondrial import inner membrane translocase subunit</fullName>
    </recommendedName>
</protein>
<keyword evidence="3 8" id="KW-0472">Membrane</keyword>
<keyword evidence="5 8" id="KW-0811">Translocation</keyword>
<dbReference type="InterPro" id="IPR004217">
    <property type="entry name" value="Tim10-like"/>
</dbReference>
<keyword evidence="8" id="KW-0813">Transport</keyword>
<evidence type="ECO:0000259" key="9">
    <source>
        <dbReference type="Pfam" id="PF02953"/>
    </source>
</evidence>
<keyword evidence="6 8" id="KW-1015">Disulfide bond</keyword>
<dbReference type="InterPro" id="IPR035427">
    <property type="entry name" value="Tim10-like_dom_sf"/>
</dbReference>
<gene>
    <name evidence="10" type="ORF">N7494_005700</name>
</gene>
<name>A0AAD6CUW7_9EURO</name>
<evidence type="ECO:0000256" key="2">
    <source>
        <dbReference type="ARBA" id="ARBA00006720"/>
    </source>
</evidence>
<evidence type="ECO:0000256" key="1">
    <source>
        <dbReference type="ARBA" id="ARBA00004137"/>
    </source>
</evidence>
<dbReference type="Pfam" id="PF02953">
    <property type="entry name" value="zf-Tim10_DDP"/>
    <property type="match status" value="1"/>
</dbReference>
<keyword evidence="7 8" id="KW-0143">Chaperone</keyword>
<keyword evidence="11" id="KW-1185">Reference proteome</keyword>
<comment type="caution">
    <text evidence="10">The sequence shown here is derived from an EMBL/GenBank/DDBJ whole genome shotgun (WGS) entry which is preliminary data.</text>
</comment>
<dbReference type="Gene3D" id="1.10.287.810">
    <property type="entry name" value="Mitochondrial import inner membrane translocase subunit tim13 like domains"/>
    <property type="match status" value="1"/>
</dbReference>
<reference evidence="10 11" key="1">
    <citation type="journal article" date="2023" name="IMA Fungus">
        <title>Comparative genomic study of the Penicillium genus elucidates a diverse pangenome and 15 lateral gene transfer events.</title>
        <authorList>
            <person name="Petersen C."/>
            <person name="Sorensen T."/>
            <person name="Nielsen M.R."/>
            <person name="Sondergaard T.E."/>
            <person name="Sorensen J.L."/>
            <person name="Fitzpatrick D.A."/>
            <person name="Frisvad J.C."/>
            <person name="Nielsen K.L."/>
        </authorList>
    </citation>
    <scope>NUCLEOTIDE SEQUENCE [LARGE SCALE GENOMIC DNA]</scope>
    <source>
        <strain evidence="10 11">IBT 35679</strain>
    </source>
</reference>
<dbReference type="AlphaFoldDB" id="A0AAD6CUW7"/>
<comment type="function">
    <text evidence="8">Mitochondrial intermembrane chaperone that participates in the import and insertion of some multi-pass transmembrane proteins into the mitochondrial inner membrane. Also required for the transfer of beta-barrel precursors from the TOM complex to the sorting and assembly machinery (SAM complex) of the outer membrane. Acts as a chaperone-like protein that protects the hydrophobic precursors from aggregation and guide them through the mitochondrial intermembrane space.</text>
</comment>
<accession>A0AAD6CUW7</accession>
<dbReference type="SUPFAM" id="SSF144122">
    <property type="entry name" value="Tim10-like"/>
    <property type="match status" value="1"/>
</dbReference>
<comment type="similarity">
    <text evidence="2 8">Belongs to the small Tim family.</text>
</comment>
<organism evidence="10 11">
    <name type="scientific">Penicillium frequentans</name>
    <dbReference type="NCBI Taxonomy" id="3151616"/>
    <lineage>
        <taxon>Eukaryota</taxon>
        <taxon>Fungi</taxon>
        <taxon>Dikarya</taxon>
        <taxon>Ascomycota</taxon>
        <taxon>Pezizomycotina</taxon>
        <taxon>Eurotiomycetes</taxon>
        <taxon>Eurotiomycetidae</taxon>
        <taxon>Eurotiales</taxon>
        <taxon>Aspergillaceae</taxon>
        <taxon>Penicillium</taxon>
    </lineage>
</organism>
<dbReference type="EMBL" id="JAQIZZ010000005">
    <property type="protein sequence ID" value="KAJ5540624.1"/>
    <property type="molecule type" value="Genomic_DNA"/>
</dbReference>
<keyword evidence="8" id="KW-0496">Mitochondrion</keyword>
<keyword evidence="3 8" id="KW-0999">Mitochondrion inner membrane</keyword>
<comment type="domain">
    <text evidence="8">The twin CX3C motif contains 4 conserved Cys residues that form 2 disulfide bonds in the mitochondrial intermembrane space.</text>
</comment>
<proteinExistence type="inferred from homology"/>
<evidence type="ECO:0000313" key="11">
    <source>
        <dbReference type="Proteomes" id="UP001220324"/>
    </source>
</evidence>
<dbReference type="Proteomes" id="UP001220324">
    <property type="component" value="Unassembled WGS sequence"/>
</dbReference>
<dbReference type="GO" id="GO:0005743">
    <property type="term" value="C:mitochondrial inner membrane"/>
    <property type="evidence" value="ECO:0007669"/>
    <property type="project" value="UniProtKB-SubCell"/>
</dbReference>
<feature type="domain" description="Tim10-like" evidence="9">
    <location>
        <begin position="24"/>
        <end position="86"/>
    </location>
</feature>
<comment type="subcellular location">
    <subcellularLocation>
        <location evidence="1 8">Mitochondrion inner membrane</location>
        <topology evidence="1 8">Peripheral membrane protein</topology>
        <orientation evidence="1 8">Intermembrane side</orientation>
    </subcellularLocation>
</comment>
<evidence type="ECO:0000256" key="6">
    <source>
        <dbReference type="ARBA" id="ARBA00023157"/>
    </source>
</evidence>
<keyword evidence="4 8" id="KW-0653">Protein transport</keyword>
<evidence type="ECO:0000256" key="7">
    <source>
        <dbReference type="ARBA" id="ARBA00023186"/>
    </source>
</evidence>
<comment type="subunit">
    <text evidence="8">Heterohexamer.</text>
</comment>
<evidence type="ECO:0000256" key="5">
    <source>
        <dbReference type="ARBA" id="ARBA00023010"/>
    </source>
</evidence>
<sequence length="89" mass="10204">MDPQTQVDLSKLNEADKKELNVVLANEAQKSNIQQMVHQLNDVCWKKCVTSKISSNTLSKTEEACAQNCVDRWMDTQIGILKHLEEMRQ</sequence>
<evidence type="ECO:0000256" key="8">
    <source>
        <dbReference type="RuleBase" id="RU367043"/>
    </source>
</evidence>
<evidence type="ECO:0000313" key="10">
    <source>
        <dbReference type="EMBL" id="KAJ5540624.1"/>
    </source>
</evidence>
<dbReference type="GO" id="GO:0015031">
    <property type="term" value="P:protein transport"/>
    <property type="evidence" value="ECO:0007669"/>
    <property type="project" value="UniProtKB-KW"/>
</dbReference>
<evidence type="ECO:0000256" key="3">
    <source>
        <dbReference type="ARBA" id="ARBA00022792"/>
    </source>
</evidence>